<reference evidence="2 3" key="1">
    <citation type="submission" date="2020-08" db="EMBL/GenBank/DDBJ databases">
        <title>Genomic Encyclopedia of Type Strains, Phase IV (KMG-IV): sequencing the most valuable type-strain genomes for metagenomic binning, comparative biology and taxonomic classification.</title>
        <authorList>
            <person name="Goeker M."/>
        </authorList>
    </citation>
    <scope>NUCLEOTIDE SEQUENCE [LARGE SCALE GENOMIC DNA]</scope>
    <source>
        <strain evidence="2 3">DSM 45615</strain>
    </source>
</reference>
<feature type="domain" description="HTH marR-type" evidence="1">
    <location>
        <begin position="21"/>
        <end position="153"/>
    </location>
</feature>
<dbReference type="PROSITE" id="PS50995">
    <property type="entry name" value="HTH_MARR_2"/>
    <property type="match status" value="1"/>
</dbReference>
<protein>
    <submittedName>
        <fullName evidence="2">DNA-binding MarR family transcriptional regulator</fullName>
    </submittedName>
</protein>
<dbReference type="InterPro" id="IPR000835">
    <property type="entry name" value="HTH_MarR-typ"/>
</dbReference>
<evidence type="ECO:0000313" key="3">
    <source>
        <dbReference type="Proteomes" id="UP000578449"/>
    </source>
</evidence>
<dbReference type="PANTHER" id="PTHR33164">
    <property type="entry name" value="TRANSCRIPTIONAL REGULATOR, MARR FAMILY"/>
    <property type="match status" value="1"/>
</dbReference>
<sequence>MGSSGGVSSAPVAGRGEAGLDGDLGWALGVLYRAFVKAAEAAVDDLPGGPRGYLVIDAAVRELSPNQGALAQRIGIDRTVLTYLLDDLEREGYVERRPDPADRRSRRIVATDKGRTLWERRQEVFRHVERHVLGGLDESEMNDFRATLLRAAAHINEFDPVHNACQVVNELRAREEPPVY</sequence>
<dbReference type="InterPro" id="IPR039422">
    <property type="entry name" value="MarR/SlyA-like"/>
</dbReference>
<dbReference type="Proteomes" id="UP000578449">
    <property type="component" value="Unassembled WGS sequence"/>
</dbReference>
<dbReference type="AlphaFoldDB" id="A0A840PBE2"/>
<keyword evidence="2" id="KW-0238">DNA-binding</keyword>
<dbReference type="GO" id="GO:0003700">
    <property type="term" value="F:DNA-binding transcription factor activity"/>
    <property type="evidence" value="ECO:0007669"/>
    <property type="project" value="InterPro"/>
</dbReference>
<name>A0A840PBE2_9ACTN</name>
<organism evidence="2 3">
    <name type="scientific">Thermocatellispora tengchongensis</name>
    <dbReference type="NCBI Taxonomy" id="1073253"/>
    <lineage>
        <taxon>Bacteria</taxon>
        <taxon>Bacillati</taxon>
        <taxon>Actinomycetota</taxon>
        <taxon>Actinomycetes</taxon>
        <taxon>Streptosporangiales</taxon>
        <taxon>Streptosporangiaceae</taxon>
        <taxon>Thermocatellispora</taxon>
    </lineage>
</organism>
<gene>
    <name evidence="2" type="ORF">HNP84_004464</name>
</gene>
<dbReference type="GO" id="GO:0006950">
    <property type="term" value="P:response to stress"/>
    <property type="evidence" value="ECO:0007669"/>
    <property type="project" value="TreeGrafter"/>
</dbReference>
<accession>A0A840PBE2</accession>
<dbReference type="SUPFAM" id="SSF46785">
    <property type="entry name" value="Winged helix' DNA-binding domain"/>
    <property type="match status" value="1"/>
</dbReference>
<dbReference type="SMART" id="SM00347">
    <property type="entry name" value="HTH_MARR"/>
    <property type="match status" value="1"/>
</dbReference>
<dbReference type="InterPro" id="IPR036388">
    <property type="entry name" value="WH-like_DNA-bd_sf"/>
</dbReference>
<keyword evidence="3" id="KW-1185">Reference proteome</keyword>
<proteinExistence type="predicted"/>
<dbReference type="InterPro" id="IPR036390">
    <property type="entry name" value="WH_DNA-bd_sf"/>
</dbReference>
<dbReference type="PANTHER" id="PTHR33164:SF43">
    <property type="entry name" value="HTH-TYPE TRANSCRIPTIONAL REPRESSOR YETL"/>
    <property type="match status" value="1"/>
</dbReference>
<evidence type="ECO:0000259" key="1">
    <source>
        <dbReference type="PROSITE" id="PS50995"/>
    </source>
</evidence>
<dbReference type="GO" id="GO:0003677">
    <property type="term" value="F:DNA binding"/>
    <property type="evidence" value="ECO:0007669"/>
    <property type="project" value="UniProtKB-KW"/>
</dbReference>
<comment type="caution">
    <text evidence="2">The sequence shown here is derived from an EMBL/GenBank/DDBJ whole genome shotgun (WGS) entry which is preliminary data.</text>
</comment>
<dbReference type="RefSeq" id="WP_185051637.1">
    <property type="nucleotide sequence ID" value="NZ_BAABIX010000004.1"/>
</dbReference>
<dbReference type="Gene3D" id="1.10.10.10">
    <property type="entry name" value="Winged helix-like DNA-binding domain superfamily/Winged helix DNA-binding domain"/>
    <property type="match status" value="1"/>
</dbReference>
<dbReference type="Pfam" id="PF12802">
    <property type="entry name" value="MarR_2"/>
    <property type="match status" value="1"/>
</dbReference>
<dbReference type="PRINTS" id="PR00598">
    <property type="entry name" value="HTHMARR"/>
</dbReference>
<dbReference type="EMBL" id="JACHGN010000009">
    <property type="protein sequence ID" value="MBB5134730.1"/>
    <property type="molecule type" value="Genomic_DNA"/>
</dbReference>
<evidence type="ECO:0000313" key="2">
    <source>
        <dbReference type="EMBL" id="MBB5134730.1"/>
    </source>
</evidence>